<evidence type="ECO:0000313" key="6">
    <source>
        <dbReference type="EMBL" id="RPD91777.1"/>
    </source>
</evidence>
<keyword evidence="6" id="KW-0675">Receptor</keyword>
<comment type="subcellular location">
    <subcellularLocation>
        <location evidence="1">Cell outer membrane</location>
    </subcellularLocation>
</comment>
<dbReference type="GO" id="GO:0009279">
    <property type="term" value="C:cell outer membrane"/>
    <property type="evidence" value="ECO:0007669"/>
    <property type="project" value="UniProtKB-SubCell"/>
</dbReference>
<keyword evidence="2" id="KW-0472">Membrane</keyword>
<proteinExistence type="predicted"/>
<dbReference type="Pfam" id="PF07715">
    <property type="entry name" value="Plug"/>
    <property type="match status" value="1"/>
</dbReference>
<dbReference type="AlphaFoldDB" id="A0A3N4NC17"/>
<evidence type="ECO:0000259" key="5">
    <source>
        <dbReference type="Pfam" id="PF07715"/>
    </source>
</evidence>
<dbReference type="InterPro" id="IPR008969">
    <property type="entry name" value="CarboxyPept-like_regulatory"/>
</dbReference>
<gene>
    <name evidence="6" type="ORF">EGM88_14175</name>
</gene>
<feature type="chain" id="PRO_5018002980" evidence="4">
    <location>
        <begin position="24"/>
        <end position="841"/>
    </location>
</feature>
<protein>
    <submittedName>
        <fullName evidence="6">TonB-dependent receptor</fullName>
    </submittedName>
</protein>
<dbReference type="Gene3D" id="2.170.130.10">
    <property type="entry name" value="TonB-dependent receptor, plug domain"/>
    <property type="match status" value="1"/>
</dbReference>
<keyword evidence="3" id="KW-0998">Cell outer membrane</keyword>
<evidence type="ECO:0000256" key="3">
    <source>
        <dbReference type="ARBA" id="ARBA00023237"/>
    </source>
</evidence>
<feature type="domain" description="TonB-dependent receptor plug" evidence="5">
    <location>
        <begin position="218"/>
        <end position="294"/>
    </location>
</feature>
<feature type="signal peptide" evidence="4">
    <location>
        <begin position="1"/>
        <end position="23"/>
    </location>
</feature>
<keyword evidence="7" id="KW-1185">Reference proteome</keyword>
<reference evidence="6 7" key="1">
    <citation type="submission" date="2018-11" db="EMBL/GenBank/DDBJ databases">
        <title>Aureibaculum marinum gen. nov., sp. nov., a member of the family Flavobacteriaceae isolated from the Bohai Sea.</title>
        <authorList>
            <person name="Ji X."/>
        </authorList>
    </citation>
    <scope>NUCLEOTIDE SEQUENCE [LARGE SCALE GENOMIC DNA]</scope>
    <source>
        <strain evidence="6 7">BH-SD17</strain>
    </source>
</reference>
<dbReference type="Gene3D" id="2.40.170.20">
    <property type="entry name" value="TonB-dependent receptor, beta-barrel domain"/>
    <property type="match status" value="1"/>
</dbReference>
<evidence type="ECO:0000256" key="4">
    <source>
        <dbReference type="SAM" id="SignalP"/>
    </source>
</evidence>
<organism evidence="6 7">
    <name type="scientific">Aureibaculum marinum</name>
    <dbReference type="NCBI Taxonomy" id="2487930"/>
    <lineage>
        <taxon>Bacteria</taxon>
        <taxon>Pseudomonadati</taxon>
        <taxon>Bacteroidota</taxon>
        <taxon>Flavobacteriia</taxon>
        <taxon>Flavobacteriales</taxon>
        <taxon>Flavobacteriaceae</taxon>
        <taxon>Aureibaculum</taxon>
    </lineage>
</organism>
<dbReference type="Proteomes" id="UP000270856">
    <property type="component" value="Unassembled WGS sequence"/>
</dbReference>
<evidence type="ECO:0000256" key="1">
    <source>
        <dbReference type="ARBA" id="ARBA00004442"/>
    </source>
</evidence>
<dbReference type="SUPFAM" id="SSF56935">
    <property type="entry name" value="Porins"/>
    <property type="match status" value="1"/>
</dbReference>
<evidence type="ECO:0000313" key="7">
    <source>
        <dbReference type="Proteomes" id="UP000270856"/>
    </source>
</evidence>
<dbReference type="InterPro" id="IPR037066">
    <property type="entry name" value="Plug_dom_sf"/>
</dbReference>
<dbReference type="OrthoDB" id="9803050at2"/>
<dbReference type="InterPro" id="IPR012910">
    <property type="entry name" value="Plug_dom"/>
</dbReference>
<dbReference type="SUPFAM" id="SSF49464">
    <property type="entry name" value="Carboxypeptidase regulatory domain-like"/>
    <property type="match status" value="1"/>
</dbReference>
<comment type="caution">
    <text evidence="6">The sequence shown here is derived from an EMBL/GenBank/DDBJ whole genome shotgun (WGS) entry which is preliminary data.</text>
</comment>
<dbReference type="EMBL" id="RPFJ01000049">
    <property type="protein sequence ID" value="RPD91777.1"/>
    <property type="molecule type" value="Genomic_DNA"/>
</dbReference>
<evidence type="ECO:0000256" key="2">
    <source>
        <dbReference type="ARBA" id="ARBA00023136"/>
    </source>
</evidence>
<accession>A0A3N4NC17</accession>
<keyword evidence="4" id="KW-0732">Signal</keyword>
<dbReference type="InterPro" id="IPR036942">
    <property type="entry name" value="Beta-barrel_TonB_sf"/>
</dbReference>
<name>A0A3N4NC17_9FLAO</name>
<sequence length="841" mass="95383">MIKKRLLLSLIFLSFFCLNSLTAQTKKDRQSLIKILEKLESRFDSNFSFIDKDINNIFIPAPADSLNLTESINYLQNNTSLVFTILGSNFITITKDRSNLFSVCGYLMDGTTNFPIESAVIQTKNTSVISDENGYFILEDLSKNDIITIRHISYNVYTDYAKNLNTESCEVIFLDSKIENLSEIILKDYITQGINKVMDGSISVNYKNFGTVPGLIETDVLQTIQVVPGIQSIDETVSNINVRGGTHDQNLIVWDGIKLYQSGHFFGLISAVNPRIAKKVKLYKNGTPTSYTDGISGTIDMESDRITNKVLNAEIGLNFINLDAFIDIPIHKNSSLQIASRTSINDFLNTPTYTQYFDRAFQNTDVVISTSNTNTTDEKFDFYDLSLRWLYKVSAKDNIRVNFLHLNNNLTISENAFGGGQTASYESSLNQSNIAGGVEYKRRWNDKFQTTAQVYATEYELKGTNFDVINELILNQNNKITEIGIDINSRLELNDYLTLHNGYHYRNTMISNADKLNFPPLDTVAKETIQSHAISSTAAYRSEDGNTNINFGLRFNYLNALNKLLIEPRLNFNYRINDKITLEVLGEFKSQTTTLINDFRNNFLGIESRRWTLANDNSIPILKSKQISFGSNYSNEGLLINAEIYYKHVNGITAQSQGFRNQYEFINTTGDYNVKGFDFMVNNKIGNFNTWLGYSLADNNYKFKELDTEKFPSNYDIRHTISLAGGYRFDKLKLSAGANWRTGKPTTKPVVGNEISNNLVNYQSPNSSNLDSYFRVDASVIYDFNFSKTIKAQAGLSVLNVLDRKNIINTYYYVDSNTNTAKEINTYSLGFTPNVAFRVFF</sequence>
<dbReference type="RefSeq" id="WP_123899071.1">
    <property type="nucleotide sequence ID" value="NZ_RPFJ01000049.1"/>
</dbReference>